<name>A0ABR8LWP0_9FLAO</name>
<dbReference type="Gene3D" id="2.60.40.1930">
    <property type="match status" value="1"/>
</dbReference>
<evidence type="ECO:0000313" key="3">
    <source>
        <dbReference type="Proteomes" id="UP000627521"/>
    </source>
</evidence>
<reference evidence="2 3" key="1">
    <citation type="submission" date="2020-09" db="EMBL/GenBank/DDBJ databases">
        <title>Bacillus nautilus sp. nov., Chryseoglobus crepusculi sp. nov, and Psychrobacter noctis sp. nov., isolated from deep-sea sponges from the equatorial Atlantic.</title>
        <authorList>
            <person name="Stennett H.L."/>
            <person name="Williams S.E."/>
        </authorList>
    </citation>
    <scope>NUCLEOTIDE SEQUENCE [LARGE SCALE GENOMIC DNA]</scope>
    <source>
        <strain evidence="2 3">28M-24</strain>
    </source>
</reference>
<feature type="signal peptide" evidence="1">
    <location>
        <begin position="1"/>
        <end position="18"/>
    </location>
</feature>
<comment type="caution">
    <text evidence="2">The sequence shown here is derived from an EMBL/GenBank/DDBJ whole genome shotgun (WGS) entry which is preliminary data.</text>
</comment>
<dbReference type="EMBL" id="JACXXH010000009">
    <property type="protein sequence ID" value="MBD3864590.1"/>
    <property type="molecule type" value="Genomic_DNA"/>
</dbReference>
<keyword evidence="1" id="KW-0732">Signal</keyword>
<organism evidence="2 3">
    <name type="scientific">Olleya marilimosa</name>
    <dbReference type="NCBI Taxonomy" id="272164"/>
    <lineage>
        <taxon>Bacteria</taxon>
        <taxon>Pseudomonadati</taxon>
        <taxon>Bacteroidota</taxon>
        <taxon>Flavobacteriia</taxon>
        <taxon>Flavobacteriales</taxon>
        <taxon>Flavobacteriaceae</taxon>
    </lineage>
</organism>
<gene>
    <name evidence="2" type="ORF">IEG06_14120</name>
</gene>
<proteinExistence type="predicted"/>
<protein>
    <recommendedName>
        <fullName evidence="4">Macroglobulin domain-containing protein</fullName>
    </recommendedName>
</protein>
<dbReference type="RefSeq" id="WP_191100567.1">
    <property type="nucleotide sequence ID" value="NZ_JACXXF010000009.1"/>
</dbReference>
<keyword evidence="3" id="KW-1185">Reference proteome</keyword>
<evidence type="ECO:0000313" key="2">
    <source>
        <dbReference type="EMBL" id="MBD3864590.1"/>
    </source>
</evidence>
<accession>A0ABR8LWP0</accession>
<feature type="chain" id="PRO_5046149117" description="Macroglobulin domain-containing protein" evidence="1">
    <location>
        <begin position="19"/>
        <end position="781"/>
    </location>
</feature>
<evidence type="ECO:0000256" key="1">
    <source>
        <dbReference type="SAM" id="SignalP"/>
    </source>
</evidence>
<dbReference type="Proteomes" id="UP000627521">
    <property type="component" value="Unassembled WGS sequence"/>
</dbReference>
<sequence>MKNNLRFVFIFISQLSFAQSNTLDSVVTALQKDQLLFEKVYVHTNKTSYSAEDVIWFKAYVSDAYNKPSVQTSVVYVSLFSDNGILIDTKNILITNGVGVGQFQFYQDLPEGFYFIQANTNYMQNFGEANTFVSKIFIKGNIPKPKPNTLKQTVYDAQVFPEGGYLLEDVNNTIGLKALVNGKSIAFSGRILDSNQKEITTFNEDHLGMGSVRFKYKSTESYIAEFFIKDTIIKVMIPEANKKGVSVMVNTSNKDVVSVKLQSNRATVTTNHPKYTLLFHQKNKIFDFVEIAIKDSLPVVLELNKKSLFNGVNTVTVFENNKPILERQFFVYKPEKYSTIEIEKLNVLQDSIIYQLKLKDLNVKSNISISVLKSDTEYKPYTTIQSAFLLSPYVKGYVENPATYFDKNTKDKTRKIDLLLLTQGWSQYTTKAFVDYNNPKYSYDFESGFSLTGTVSPLKSNNLVLLSDDNQIVAKTYLNNKLNFKFKNLIAYKGDSIKISFIRNGEELVKPLNMYFDSVPKLANSLNSFYYNKNNGAPLVVGDFYKANLENNDLGYIYTSSTYLDTVKLKSSKANKMRLDSRAFMKKYREYEDSIMFYDPMEIPEHYYNKNLTLFEYLKATEAASLVSWRGVETYLVARGLEAFLKVDGKGMDTYSLPNALQIRMEDISDIAFRREPKITIFHVFTTENYKNNVKELFRKHFFESGFDKAKSYYTPRYINTTDNLEQEVDWKPIIVTDSKGQSVFKINDSLETNYLLSVQGFSDNGDLISEIKFLNDMLIN</sequence>
<evidence type="ECO:0008006" key="4">
    <source>
        <dbReference type="Google" id="ProtNLM"/>
    </source>
</evidence>